<evidence type="ECO:0000313" key="4">
    <source>
        <dbReference type="Proteomes" id="UP001596106"/>
    </source>
</evidence>
<comment type="caution">
    <text evidence="3">The sequence shown here is derived from an EMBL/GenBank/DDBJ whole genome shotgun (WGS) entry which is preliminary data.</text>
</comment>
<organism evidence="3 4">
    <name type="scientific">Larkinella bovis</name>
    <dbReference type="NCBI Taxonomy" id="683041"/>
    <lineage>
        <taxon>Bacteria</taxon>
        <taxon>Pseudomonadati</taxon>
        <taxon>Bacteroidota</taxon>
        <taxon>Cytophagia</taxon>
        <taxon>Cytophagales</taxon>
        <taxon>Spirosomataceae</taxon>
        <taxon>Larkinella</taxon>
    </lineage>
</organism>
<feature type="domain" description="DUF1828" evidence="1">
    <location>
        <begin position="35"/>
        <end position="122"/>
    </location>
</feature>
<accession>A0ABW0IJV6</accession>
<feature type="domain" description="DUF1829" evidence="2">
    <location>
        <begin position="161"/>
        <end position="248"/>
    </location>
</feature>
<evidence type="ECO:0000259" key="1">
    <source>
        <dbReference type="Pfam" id="PF08861"/>
    </source>
</evidence>
<proteinExistence type="predicted"/>
<gene>
    <name evidence="3" type="ORF">ACFPMF_25760</name>
</gene>
<evidence type="ECO:0000259" key="2">
    <source>
        <dbReference type="Pfam" id="PF08862"/>
    </source>
</evidence>
<dbReference type="RefSeq" id="WP_379850594.1">
    <property type="nucleotide sequence ID" value="NZ_JBHSMA010000015.1"/>
</dbReference>
<dbReference type="InterPro" id="IPR014961">
    <property type="entry name" value="DUF1829"/>
</dbReference>
<evidence type="ECO:0000313" key="3">
    <source>
        <dbReference type="EMBL" id="MFC5412757.1"/>
    </source>
</evidence>
<dbReference type="InterPro" id="IPR014960">
    <property type="entry name" value="DUF1828"/>
</dbReference>
<keyword evidence="4" id="KW-1185">Reference proteome</keyword>
<protein>
    <submittedName>
        <fullName evidence="3">DUF1828 domain-containing protein</fullName>
    </submittedName>
</protein>
<dbReference type="Pfam" id="PF08862">
    <property type="entry name" value="DUF1829"/>
    <property type="match status" value="1"/>
</dbReference>
<sequence>MIDWINPLMNDYHQWLKDKTVIFSDNYTGWVAISTPFIGIFNDAIEIYAKLNGDKILLSDNGETINNLDLVGVFVNRGNKKDFLERILLNYGVRLKDDELWIEATVSNFPQKKHSILSAMIELNDLYTHSNTKFSSPFKDAVRDYLDSKNIIYTPDFISKGSTGIEFVFDFQIALKDKEVVLKSFNSLNKLNIPSFLFAWDDIKPIREKTTKKAVKAIAVINDEKGVKPEFLDALSQKEADFILWSQKDIGDSFQKLAA</sequence>
<dbReference type="EMBL" id="JBHSMA010000015">
    <property type="protein sequence ID" value="MFC5412757.1"/>
    <property type="molecule type" value="Genomic_DNA"/>
</dbReference>
<dbReference type="Proteomes" id="UP001596106">
    <property type="component" value="Unassembled WGS sequence"/>
</dbReference>
<name>A0ABW0IJV6_9BACT</name>
<reference evidence="4" key="1">
    <citation type="journal article" date="2019" name="Int. J. Syst. Evol. Microbiol.">
        <title>The Global Catalogue of Microorganisms (GCM) 10K type strain sequencing project: providing services to taxonomists for standard genome sequencing and annotation.</title>
        <authorList>
            <consortium name="The Broad Institute Genomics Platform"/>
            <consortium name="The Broad Institute Genome Sequencing Center for Infectious Disease"/>
            <person name="Wu L."/>
            <person name="Ma J."/>
        </authorList>
    </citation>
    <scope>NUCLEOTIDE SEQUENCE [LARGE SCALE GENOMIC DNA]</scope>
    <source>
        <strain evidence="4">CCUG 55250</strain>
    </source>
</reference>
<dbReference type="Pfam" id="PF08861">
    <property type="entry name" value="DUF1828"/>
    <property type="match status" value="1"/>
</dbReference>